<evidence type="ECO:0000313" key="2">
    <source>
        <dbReference type="Proteomes" id="UP000092574"/>
    </source>
</evidence>
<name>A0A1C7IHF5_9FIRM</name>
<proteinExistence type="predicted"/>
<keyword evidence="2" id="KW-1185">Reference proteome</keyword>
<organism evidence="1 2">
    <name type="scientific">Blautia pseudococcoides</name>
    <dbReference type="NCBI Taxonomy" id="1796616"/>
    <lineage>
        <taxon>Bacteria</taxon>
        <taxon>Bacillati</taxon>
        <taxon>Bacillota</taxon>
        <taxon>Clostridia</taxon>
        <taxon>Lachnospirales</taxon>
        <taxon>Lachnospiraceae</taxon>
        <taxon>Blautia</taxon>
    </lineage>
</organism>
<sequence length="157" mass="18025">MPYTFQSVKDTEKLTDSSKLYNFIEGFADYKNQFSLIYGKIKALFGQPIYETENLGNLFLYRILTTSDEGEEIHLEIYCTGSGPAVGGMQDEKSRKAAKALVDYVWQAEPVNYTHKAYYFDGPTVLEFGIKNGSPYYNETELRLSEKEFTELYTHLS</sequence>
<accession>A0A1C7IHF5</accession>
<dbReference type="STRING" id="1796616.A4V09_18615"/>
<gene>
    <name evidence="1" type="ORF">A4V09_18615</name>
</gene>
<dbReference type="RefSeq" id="WP_065543696.1">
    <property type="nucleotide sequence ID" value="NZ_CP015405.2"/>
</dbReference>
<evidence type="ECO:0000313" key="1">
    <source>
        <dbReference type="EMBL" id="ANU77582.1"/>
    </source>
</evidence>
<dbReference type="Proteomes" id="UP000092574">
    <property type="component" value="Chromosome"/>
</dbReference>
<dbReference type="KEGG" id="byl:A4V09_18615"/>
<protein>
    <submittedName>
        <fullName evidence="1">Uncharacterized protein</fullName>
    </submittedName>
</protein>
<dbReference type="AlphaFoldDB" id="A0A1C7IHF5"/>
<reference evidence="1" key="1">
    <citation type="submission" date="2017-04" db="EMBL/GenBank/DDBJ databases">
        <title>Complete Genome Sequences of Twelve Strains of a Stable Defined Moderately Diverse Mouse Microbiota 2 (sDMDMm2).</title>
        <authorList>
            <person name="Uchimura Y."/>
            <person name="Wyss M."/>
            <person name="Brugiroux S."/>
            <person name="Limenitakis J.P."/>
            <person name="Stecher B."/>
            <person name="McCoy K.D."/>
            <person name="Macpherson A.J."/>
        </authorList>
    </citation>
    <scope>NUCLEOTIDE SEQUENCE</scope>
    <source>
        <strain evidence="1">YL58</strain>
    </source>
</reference>
<dbReference type="EMBL" id="CP015405">
    <property type="protein sequence ID" value="ANU77582.1"/>
    <property type="molecule type" value="Genomic_DNA"/>
</dbReference>
<dbReference type="OrthoDB" id="2060353at2"/>